<proteinExistence type="inferred from homology"/>
<evidence type="ECO:0000256" key="6">
    <source>
        <dbReference type="ARBA" id="ARBA00022679"/>
    </source>
</evidence>
<evidence type="ECO:0000256" key="10">
    <source>
        <dbReference type="ARBA" id="ARBA00022989"/>
    </source>
</evidence>
<organism evidence="15 16">
    <name type="scientific">Fragilariopsis cylindrus CCMP1102</name>
    <dbReference type="NCBI Taxonomy" id="635003"/>
    <lineage>
        <taxon>Eukaryota</taxon>
        <taxon>Sar</taxon>
        <taxon>Stramenopiles</taxon>
        <taxon>Ochrophyta</taxon>
        <taxon>Bacillariophyta</taxon>
        <taxon>Bacillariophyceae</taxon>
        <taxon>Bacillariophycidae</taxon>
        <taxon>Bacillariales</taxon>
        <taxon>Bacillariaceae</taxon>
        <taxon>Fragilariopsis</taxon>
    </lineage>
</organism>
<evidence type="ECO:0000256" key="13">
    <source>
        <dbReference type="SAM" id="Phobius"/>
    </source>
</evidence>
<evidence type="ECO:0000256" key="2">
    <source>
        <dbReference type="ARBA" id="ARBA00004922"/>
    </source>
</evidence>
<comment type="catalytic activity">
    <reaction evidence="12">
        <text>a di-trans,poly-cis-dolichyl phosphate + UDP-alpha-D-glucose = a di-trans,poly-cis-dolichyl beta-D-glucosyl phosphate + UDP</text>
        <dbReference type="Rhea" id="RHEA:15401"/>
        <dbReference type="Rhea" id="RHEA-COMP:19498"/>
        <dbReference type="Rhea" id="RHEA-COMP:19502"/>
        <dbReference type="ChEBI" id="CHEBI:57525"/>
        <dbReference type="ChEBI" id="CHEBI:57683"/>
        <dbReference type="ChEBI" id="CHEBI:58223"/>
        <dbReference type="ChEBI" id="CHEBI:58885"/>
        <dbReference type="EC" id="2.4.1.117"/>
    </reaction>
    <physiologicalReaction direction="left-to-right" evidence="12">
        <dbReference type="Rhea" id="RHEA:15402"/>
    </physiologicalReaction>
</comment>
<feature type="domain" description="Glycosyltransferase 2-like" evidence="14">
    <location>
        <begin position="106"/>
        <end position="266"/>
    </location>
</feature>
<gene>
    <name evidence="15" type="ORF">FRACYDRAFT_183870</name>
</gene>
<dbReference type="InterPro" id="IPR029044">
    <property type="entry name" value="Nucleotide-diphossugar_trans"/>
</dbReference>
<keyword evidence="6" id="KW-0808">Transferase</keyword>
<dbReference type="PANTHER" id="PTHR10859">
    <property type="entry name" value="GLYCOSYL TRANSFERASE"/>
    <property type="match status" value="1"/>
</dbReference>
<keyword evidence="11 13" id="KW-0472">Membrane</keyword>
<dbReference type="GO" id="GO:0005789">
    <property type="term" value="C:endoplasmic reticulum membrane"/>
    <property type="evidence" value="ECO:0007669"/>
    <property type="project" value="UniProtKB-SubCell"/>
</dbReference>
<dbReference type="KEGG" id="fcy:FRACYDRAFT_183870"/>
<dbReference type="OrthoDB" id="3784at2759"/>
<keyword evidence="10 13" id="KW-1133">Transmembrane helix</keyword>
<dbReference type="InParanoid" id="A0A1E7FGA2"/>
<dbReference type="GO" id="GO:0006487">
    <property type="term" value="P:protein N-linked glycosylation"/>
    <property type="evidence" value="ECO:0007669"/>
    <property type="project" value="TreeGrafter"/>
</dbReference>
<keyword evidence="7 13" id="KW-0812">Transmembrane</keyword>
<dbReference type="CDD" id="cd04188">
    <property type="entry name" value="DPG_synthase"/>
    <property type="match status" value="1"/>
</dbReference>
<dbReference type="AlphaFoldDB" id="A0A1E7FGA2"/>
<keyword evidence="9" id="KW-0735">Signal-anchor</keyword>
<keyword evidence="5" id="KW-0328">Glycosyltransferase</keyword>
<dbReference type="Gene3D" id="3.90.550.10">
    <property type="entry name" value="Spore Coat Polysaccharide Biosynthesis Protein SpsA, Chain A"/>
    <property type="match status" value="1"/>
</dbReference>
<evidence type="ECO:0000256" key="7">
    <source>
        <dbReference type="ARBA" id="ARBA00022692"/>
    </source>
</evidence>
<dbReference type="PANTHER" id="PTHR10859:SF91">
    <property type="entry name" value="DOLICHYL-PHOSPHATE BETA-GLUCOSYLTRANSFERASE"/>
    <property type="match status" value="1"/>
</dbReference>
<name>A0A1E7FGA2_9STRA</name>
<feature type="transmembrane region" description="Helical" evidence="13">
    <location>
        <begin position="7"/>
        <end position="26"/>
    </location>
</feature>
<evidence type="ECO:0000256" key="11">
    <source>
        <dbReference type="ARBA" id="ARBA00023136"/>
    </source>
</evidence>
<evidence type="ECO:0000256" key="12">
    <source>
        <dbReference type="ARBA" id="ARBA00045097"/>
    </source>
</evidence>
<dbReference type="EC" id="2.4.1.117" evidence="4"/>
<evidence type="ECO:0000256" key="8">
    <source>
        <dbReference type="ARBA" id="ARBA00022824"/>
    </source>
</evidence>
<evidence type="ECO:0000313" key="15">
    <source>
        <dbReference type="EMBL" id="OEU17176.1"/>
    </source>
</evidence>
<accession>A0A1E7FGA2</accession>
<comment type="similarity">
    <text evidence="3">Belongs to the glycosyltransferase 2 family.</text>
</comment>
<protein>
    <recommendedName>
        <fullName evidence="4">dolichyl-phosphate beta-glucosyltransferase</fullName>
        <ecNumber evidence="4">2.4.1.117</ecNumber>
    </recommendedName>
</protein>
<keyword evidence="8" id="KW-0256">Endoplasmic reticulum</keyword>
<dbReference type="Pfam" id="PF00535">
    <property type="entry name" value="Glycos_transf_2"/>
    <property type="match status" value="1"/>
</dbReference>
<comment type="pathway">
    <text evidence="2">Protein modification; protein glycosylation.</text>
</comment>
<evidence type="ECO:0000256" key="5">
    <source>
        <dbReference type="ARBA" id="ARBA00022676"/>
    </source>
</evidence>
<reference evidence="15 16" key="1">
    <citation type="submission" date="2016-09" db="EMBL/GenBank/DDBJ databases">
        <title>Extensive genetic diversity and differential bi-allelic expression allows diatom success in the polar Southern Ocean.</title>
        <authorList>
            <consortium name="DOE Joint Genome Institute"/>
            <person name="Mock T."/>
            <person name="Otillar R.P."/>
            <person name="Strauss J."/>
            <person name="Dupont C."/>
            <person name="Frickenhaus S."/>
            <person name="Maumus F."/>
            <person name="Mcmullan M."/>
            <person name="Sanges R."/>
            <person name="Schmutz J."/>
            <person name="Toseland A."/>
            <person name="Valas R."/>
            <person name="Veluchamy A."/>
            <person name="Ward B.J."/>
            <person name="Allen A."/>
            <person name="Barry K."/>
            <person name="Falciatore A."/>
            <person name="Ferrante M."/>
            <person name="Fortunato A.E."/>
            <person name="Gloeckner G."/>
            <person name="Gruber A."/>
            <person name="Hipkin R."/>
            <person name="Janech M."/>
            <person name="Kroth P."/>
            <person name="Leese F."/>
            <person name="Lindquist E."/>
            <person name="Lyon B.R."/>
            <person name="Martin J."/>
            <person name="Mayer C."/>
            <person name="Parker M."/>
            <person name="Quesneville H."/>
            <person name="Raymond J."/>
            <person name="Uhlig C."/>
            <person name="Valentin K.U."/>
            <person name="Worden A.Z."/>
            <person name="Armbrust E.V."/>
            <person name="Bowler C."/>
            <person name="Green B."/>
            <person name="Moulton V."/>
            <person name="Van Oosterhout C."/>
            <person name="Grigoriev I."/>
        </authorList>
    </citation>
    <scope>NUCLEOTIDE SEQUENCE [LARGE SCALE GENOMIC DNA]</scope>
    <source>
        <strain evidence="15 16">CCMP1102</strain>
    </source>
</reference>
<dbReference type="SUPFAM" id="SSF53448">
    <property type="entry name" value="Nucleotide-diphospho-sugar transferases"/>
    <property type="match status" value="1"/>
</dbReference>
<dbReference type="GO" id="GO:0004581">
    <property type="term" value="F:dolichyl-phosphate beta-glucosyltransferase activity"/>
    <property type="evidence" value="ECO:0007669"/>
    <property type="project" value="UniProtKB-EC"/>
</dbReference>
<dbReference type="EMBL" id="KV784357">
    <property type="protein sequence ID" value="OEU17176.1"/>
    <property type="molecule type" value="Genomic_DNA"/>
</dbReference>
<dbReference type="InterPro" id="IPR035518">
    <property type="entry name" value="DPG_synthase"/>
</dbReference>
<evidence type="ECO:0000256" key="1">
    <source>
        <dbReference type="ARBA" id="ARBA00004389"/>
    </source>
</evidence>
<sequence>MLPLLEFIPSILVTVVVTFGFLWILYPAWVVLVADILEWDVEELSLADTQRPQPPLLSLIIPAYNEQDRIPIMIRESFEYLTSERGKTLIQQLQSCSKMMPSNDNSLKEQKQSEEMQPVIEWLIVNDGSNDSTCDIVRETYTSIPSDSTSIGWKWKIVSLKRNAGKGAAVKTGMNLAEGTFHLMVDADGATEFGNGLENLTREFIANVKDSMIAVFGSRAHLEKKSTVQRSMVRTILMKGFHFFVSIFVSTKVQDTQCGFKLFTQSASCLVFKNLHLRRWAFDTEIILLCDKQDIDILEVAVPWCEVDGSKLGTSKLALALVSISMLRDMICVRACYTFGIWKIKNGLSSSQE</sequence>
<comment type="subcellular location">
    <subcellularLocation>
        <location evidence="1">Endoplasmic reticulum membrane</location>
        <topology evidence="1">Single-pass membrane protein</topology>
    </subcellularLocation>
</comment>
<evidence type="ECO:0000256" key="9">
    <source>
        <dbReference type="ARBA" id="ARBA00022968"/>
    </source>
</evidence>
<evidence type="ECO:0000256" key="4">
    <source>
        <dbReference type="ARBA" id="ARBA00012583"/>
    </source>
</evidence>
<evidence type="ECO:0000313" key="16">
    <source>
        <dbReference type="Proteomes" id="UP000095751"/>
    </source>
</evidence>
<evidence type="ECO:0000256" key="3">
    <source>
        <dbReference type="ARBA" id="ARBA00006739"/>
    </source>
</evidence>
<dbReference type="Proteomes" id="UP000095751">
    <property type="component" value="Unassembled WGS sequence"/>
</dbReference>
<dbReference type="InterPro" id="IPR001173">
    <property type="entry name" value="Glyco_trans_2-like"/>
</dbReference>
<keyword evidence="16" id="KW-1185">Reference proteome</keyword>
<evidence type="ECO:0000259" key="14">
    <source>
        <dbReference type="Pfam" id="PF00535"/>
    </source>
</evidence>